<keyword evidence="2" id="KW-1185">Reference proteome</keyword>
<dbReference type="RefSeq" id="WP_305892482.1">
    <property type="nucleotide sequence ID" value="NZ_JAUZVZ010000003.1"/>
</dbReference>
<proteinExistence type="predicted"/>
<evidence type="ECO:0008006" key="3">
    <source>
        <dbReference type="Google" id="ProtNLM"/>
    </source>
</evidence>
<organism evidence="1 2">
    <name type="scientific">Alkalimonas collagenimarina</name>
    <dbReference type="NCBI Taxonomy" id="400390"/>
    <lineage>
        <taxon>Bacteria</taxon>
        <taxon>Pseudomonadati</taxon>
        <taxon>Pseudomonadota</taxon>
        <taxon>Gammaproteobacteria</taxon>
        <taxon>Alkalimonas</taxon>
    </lineage>
</organism>
<protein>
    <recommendedName>
        <fullName evidence="3">DUF4340 domain-containing protein</fullName>
    </recommendedName>
</protein>
<name>A0ABT9GVY1_9GAMM</name>
<comment type="caution">
    <text evidence="1">The sequence shown here is derived from an EMBL/GenBank/DDBJ whole genome shotgun (WGS) entry which is preliminary data.</text>
</comment>
<dbReference type="EMBL" id="JAUZVZ010000003">
    <property type="protein sequence ID" value="MDP4535221.1"/>
    <property type="molecule type" value="Genomic_DNA"/>
</dbReference>
<gene>
    <name evidence="1" type="ORF">Q3O60_03335</name>
</gene>
<evidence type="ECO:0000313" key="2">
    <source>
        <dbReference type="Proteomes" id="UP001231616"/>
    </source>
</evidence>
<sequence length="156" mass="17942">MLPQLSRRAWNNVLIFAVLILMFLLYGMPQRLADLPHRSISLLDEQTLLSVEYPLVRLSRSTQGWRLSPPAPDLQSLAERTITVWQQQQLQDGQRSVAPTPEPLTQAALMLAGQAEPVIWVLMLADDQFWLSPSHRTMYYPITALDAERLFPMEFR</sequence>
<accession>A0ABT9GVY1</accession>
<reference evidence="1 2" key="1">
    <citation type="submission" date="2023-08" db="EMBL/GenBank/DDBJ databases">
        <authorList>
            <person name="Joshi A."/>
            <person name="Thite S."/>
        </authorList>
    </citation>
    <scope>NUCLEOTIDE SEQUENCE [LARGE SCALE GENOMIC DNA]</scope>
    <source>
        <strain evidence="1 2">AC40</strain>
    </source>
</reference>
<dbReference type="Proteomes" id="UP001231616">
    <property type="component" value="Unassembled WGS sequence"/>
</dbReference>
<evidence type="ECO:0000313" key="1">
    <source>
        <dbReference type="EMBL" id="MDP4535221.1"/>
    </source>
</evidence>